<accession>A0A9Q8LCY9</accession>
<evidence type="ECO:0000313" key="3">
    <source>
        <dbReference type="EMBL" id="UJO15157.1"/>
    </source>
</evidence>
<evidence type="ECO:0000313" key="4">
    <source>
        <dbReference type="Proteomes" id="UP000756132"/>
    </source>
</evidence>
<dbReference type="EMBL" id="CP090165">
    <property type="protein sequence ID" value="UJO15157.1"/>
    <property type="molecule type" value="Genomic_DNA"/>
</dbReference>
<name>A0A9Q8LCY9_PASFU</name>
<dbReference type="AlphaFoldDB" id="A0A9Q8LCY9"/>
<sequence>MSELTLVNTYKRYKAGTEKLVRWLVESADSCTDTNTIRRPSKNRVTRKVRTVDLVDFAERVVAAKDPLVNIPLEILDITKDAITGRTSCAEFYASLALGSDIPSSLADSNATHQHFLKVLIQVFAILRKEHKARRPKRKKKMPELATDTNDLANLYQHLELQETTDLPEGEQTSTKRPAKKAKAAPSKQHTDGISLDNEHEEMMFAIWALLKDLADLRSLVRDVFAQFKSGEVSWRTTCQAASNAMHMGGLLGYEFGDAYPEAGSFDQIISLLDMNWVEDVIRSSQTQGGSVEAETLQGGKASQGMTDQARLLIADGWLAMSDLMHMHWVFDNGKDPGAAEVRRTILPCSADLHRHPFTFTLLAIGEDLARLEARLQGFKNHAHPLLDKYTMSLVWTLRSDRLDIGVVAATGIYCDIYDALQGDLGYSLREVAPRLTSRAQNTLATIKAFSSAADDYIKAHIAQGLEDLFEEQGDMFKSEDLDDGTSGWGCWCWTDRENCKKAKVFIPFTLLAALPVLPAHILDETSPNVQALSGMFCSNLHIVLAALYLHRAGQLSGALTKRWPEMEAVIAGQDMLEKPMLRPGNGTVMLLAKQYSLALGLSLGQVAGASKPHLTSRAAHKFFPPMEAFSLKAKSHTKTMNTIKRLNFEPYVGSALLYDCVRLYASLGSGIKDQTIAQQWKDTKRLSPMQLHAVLQEVARAEEPYVDFSYVAFSLDCLSFLAPATREYMITAGEYVPKRPLFEITHDVLWDAGHAELRVQGKKRTSLAVAIPELNDLIECLQSQVRHADWSTTRHQPSVASAARELTAVHDAPTSSVPPAWRIDWTKQKRRTTESSLISAQSWSACSTKL</sequence>
<reference evidence="3" key="2">
    <citation type="journal article" date="2022" name="Microb. Genom.">
        <title>A chromosome-scale genome assembly of the tomato pathogen Cladosporium fulvum reveals a compartmentalized genome architecture and the presence of a dispensable chromosome.</title>
        <authorList>
            <person name="Zaccaron A.Z."/>
            <person name="Chen L.H."/>
            <person name="Samaras A."/>
            <person name="Stergiopoulos I."/>
        </authorList>
    </citation>
    <scope>NUCLEOTIDE SEQUENCE</scope>
    <source>
        <strain evidence="3">Race5_Kim</strain>
    </source>
</reference>
<feature type="domain" description="DUF6604" evidence="2">
    <location>
        <begin position="11"/>
        <end position="237"/>
    </location>
</feature>
<dbReference type="Pfam" id="PF20253">
    <property type="entry name" value="DUF6604"/>
    <property type="match status" value="1"/>
</dbReference>
<dbReference type="PANTHER" id="PTHR38795:SF1">
    <property type="entry name" value="DUF6604 DOMAIN-CONTAINING PROTEIN"/>
    <property type="match status" value="1"/>
</dbReference>
<dbReference type="OrthoDB" id="3647597at2759"/>
<dbReference type="RefSeq" id="XP_047759523.1">
    <property type="nucleotide sequence ID" value="XM_047907020.1"/>
</dbReference>
<proteinExistence type="predicted"/>
<organism evidence="3 4">
    <name type="scientific">Passalora fulva</name>
    <name type="common">Tomato leaf mold</name>
    <name type="synonym">Cladosporium fulvum</name>
    <dbReference type="NCBI Taxonomy" id="5499"/>
    <lineage>
        <taxon>Eukaryota</taxon>
        <taxon>Fungi</taxon>
        <taxon>Dikarya</taxon>
        <taxon>Ascomycota</taxon>
        <taxon>Pezizomycotina</taxon>
        <taxon>Dothideomycetes</taxon>
        <taxon>Dothideomycetidae</taxon>
        <taxon>Mycosphaerellales</taxon>
        <taxon>Mycosphaerellaceae</taxon>
        <taxon>Fulvia</taxon>
    </lineage>
</organism>
<protein>
    <recommendedName>
        <fullName evidence="2">DUF6604 domain-containing protein</fullName>
    </recommendedName>
</protein>
<feature type="region of interest" description="Disordered" evidence="1">
    <location>
        <begin position="163"/>
        <end position="195"/>
    </location>
</feature>
<gene>
    <name evidence="3" type="ORF">CLAFUR5_07872</name>
</gene>
<dbReference type="KEGG" id="ffu:CLAFUR5_07872"/>
<dbReference type="Proteomes" id="UP000756132">
    <property type="component" value="Chromosome 3"/>
</dbReference>
<dbReference type="InterPro" id="IPR046539">
    <property type="entry name" value="DUF6604"/>
</dbReference>
<keyword evidence="4" id="KW-1185">Reference proteome</keyword>
<reference evidence="3" key="1">
    <citation type="submission" date="2021-12" db="EMBL/GenBank/DDBJ databases">
        <authorList>
            <person name="Zaccaron A."/>
            <person name="Stergiopoulos I."/>
        </authorList>
    </citation>
    <scope>NUCLEOTIDE SEQUENCE</scope>
    <source>
        <strain evidence="3">Race5_Kim</strain>
    </source>
</reference>
<evidence type="ECO:0000259" key="2">
    <source>
        <dbReference type="Pfam" id="PF20253"/>
    </source>
</evidence>
<dbReference type="PANTHER" id="PTHR38795">
    <property type="entry name" value="DUF6604 DOMAIN-CONTAINING PROTEIN"/>
    <property type="match status" value="1"/>
</dbReference>
<dbReference type="GeneID" id="71987750"/>
<evidence type="ECO:0000256" key="1">
    <source>
        <dbReference type="SAM" id="MobiDB-lite"/>
    </source>
</evidence>